<organism evidence="3">
    <name type="scientific">Harpegnathos saltator</name>
    <name type="common">Jerdon's jumping ant</name>
    <dbReference type="NCBI Taxonomy" id="610380"/>
    <lineage>
        <taxon>Eukaryota</taxon>
        <taxon>Metazoa</taxon>
        <taxon>Ecdysozoa</taxon>
        <taxon>Arthropoda</taxon>
        <taxon>Hexapoda</taxon>
        <taxon>Insecta</taxon>
        <taxon>Pterygota</taxon>
        <taxon>Neoptera</taxon>
        <taxon>Endopterygota</taxon>
        <taxon>Hymenoptera</taxon>
        <taxon>Apocrita</taxon>
        <taxon>Aculeata</taxon>
        <taxon>Formicoidea</taxon>
        <taxon>Formicidae</taxon>
        <taxon>Ponerinae</taxon>
        <taxon>Ponerini</taxon>
        <taxon>Harpegnathos</taxon>
    </lineage>
</organism>
<dbReference type="EMBL" id="GL451460">
    <property type="protein sequence ID" value="EFN79283.1"/>
    <property type="molecule type" value="Genomic_DNA"/>
</dbReference>
<name>E2BYF1_HARSA</name>
<proteinExistence type="predicted"/>
<accession>E2BYF1</accession>
<keyword evidence="3" id="KW-1185">Reference proteome</keyword>
<protein>
    <submittedName>
        <fullName evidence="2">Uncharacterized protein</fullName>
    </submittedName>
</protein>
<sequence>MSNPYAAIYPPAGAAHLETQPIATAPPPGMFPMPQSQPHPNAVVMPQGKGISIVERVYSVSYA</sequence>
<dbReference type="InParanoid" id="E2BYF1"/>
<evidence type="ECO:0000256" key="1">
    <source>
        <dbReference type="SAM" id="MobiDB-lite"/>
    </source>
</evidence>
<feature type="compositionally biased region" description="Pro residues" evidence="1">
    <location>
        <begin position="24"/>
        <end position="37"/>
    </location>
</feature>
<feature type="region of interest" description="Disordered" evidence="1">
    <location>
        <begin position="20"/>
        <end position="44"/>
    </location>
</feature>
<dbReference type="AlphaFoldDB" id="E2BYF1"/>
<gene>
    <name evidence="2" type="ORF">EAI_08648</name>
</gene>
<dbReference type="Proteomes" id="UP000008237">
    <property type="component" value="Unassembled WGS sequence"/>
</dbReference>
<reference evidence="2 3" key="1">
    <citation type="journal article" date="2010" name="Science">
        <title>Genomic comparison of the ants Camponotus floridanus and Harpegnathos saltator.</title>
        <authorList>
            <person name="Bonasio R."/>
            <person name="Zhang G."/>
            <person name="Ye C."/>
            <person name="Mutti N.S."/>
            <person name="Fang X."/>
            <person name="Qin N."/>
            <person name="Donahue G."/>
            <person name="Yang P."/>
            <person name="Li Q."/>
            <person name="Li C."/>
            <person name="Zhang P."/>
            <person name="Huang Z."/>
            <person name="Berger S.L."/>
            <person name="Reinberg D."/>
            <person name="Wang J."/>
            <person name="Liebig J."/>
        </authorList>
    </citation>
    <scope>NUCLEOTIDE SEQUENCE [LARGE SCALE GENOMIC DNA]</scope>
    <source>
        <strain evidence="2 3">R22 G/1</strain>
    </source>
</reference>
<evidence type="ECO:0000313" key="2">
    <source>
        <dbReference type="EMBL" id="EFN79283.1"/>
    </source>
</evidence>
<evidence type="ECO:0000313" key="3">
    <source>
        <dbReference type="Proteomes" id="UP000008237"/>
    </source>
</evidence>